<keyword evidence="2" id="KW-1185">Reference proteome</keyword>
<name>A0AAQ4FFW5_AMBAM</name>
<reference evidence="1 2" key="1">
    <citation type="journal article" date="2023" name="Arcadia Sci">
        <title>De novo assembly of a long-read Amblyomma americanum tick genome.</title>
        <authorList>
            <person name="Chou S."/>
            <person name="Poskanzer K.E."/>
            <person name="Rollins M."/>
            <person name="Thuy-Boun P.S."/>
        </authorList>
    </citation>
    <scope>NUCLEOTIDE SEQUENCE [LARGE SCALE GENOMIC DNA]</scope>
    <source>
        <strain evidence="1">F_SG_1</strain>
        <tissue evidence="1">Salivary glands</tissue>
    </source>
</reference>
<sequence length="137" mass="15410">MEVETEGSGDDDGTASSATRLRYTHRLARGTCMERNYGLKLAEVSQIPCDVLARAYEVSEQISANLGDDDNGPLYEDDIMRKLERAEIELAGTLMVLAKHSKLEGEELRLRLLEEQQKARQLMDLRKSLESGHLDTE</sequence>
<evidence type="ECO:0000313" key="1">
    <source>
        <dbReference type="EMBL" id="KAK8786207.1"/>
    </source>
</evidence>
<dbReference type="EMBL" id="JARKHS020002893">
    <property type="protein sequence ID" value="KAK8786207.1"/>
    <property type="molecule type" value="Genomic_DNA"/>
</dbReference>
<organism evidence="1 2">
    <name type="scientific">Amblyomma americanum</name>
    <name type="common">Lone star tick</name>
    <dbReference type="NCBI Taxonomy" id="6943"/>
    <lineage>
        <taxon>Eukaryota</taxon>
        <taxon>Metazoa</taxon>
        <taxon>Ecdysozoa</taxon>
        <taxon>Arthropoda</taxon>
        <taxon>Chelicerata</taxon>
        <taxon>Arachnida</taxon>
        <taxon>Acari</taxon>
        <taxon>Parasitiformes</taxon>
        <taxon>Ixodida</taxon>
        <taxon>Ixodoidea</taxon>
        <taxon>Ixodidae</taxon>
        <taxon>Amblyomminae</taxon>
        <taxon>Amblyomma</taxon>
    </lineage>
</organism>
<evidence type="ECO:0000313" key="2">
    <source>
        <dbReference type="Proteomes" id="UP001321473"/>
    </source>
</evidence>
<dbReference type="Proteomes" id="UP001321473">
    <property type="component" value="Unassembled WGS sequence"/>
</dbReference>
<protein>
    <submittedName>
        <fullName evidence="1">Uncharacterized protein</fullName>
    </submittedName>
</protein>
<dbReference type="AlphaFoldDB" id="A0AAQ4FFW5"/>
<dbReference type="Gene3D" id="3.40.50.300">
    <property type="entry name" value="P-loop containing nucleotide triphosphate hydrolases"/>
    <property type="match status" value="1"/>
</dbReference>
<accession>A0AAQ4FFW5</accession>
<proteinExistence type="predicted"/>
<gene>
    <name evidence="1" type="ORF">V5799_007420</name>
</gene>
<dbReference type="InterPro" id="IPR027417">
    <property type="entry name" value="P-loop_NTPase"/>
</dbReference>
<comment type="caution">
    <text evidence="1">The sequence shown here is derived from an EMBL/GenBank/DDBJ whole genome shotgun (WGS) entry which is preliminary data.</text>
</comment>